<evidence type="ECO:0000313" key="3">
    <source>
        <dbReference type="Proteomes" id="UP000003688"/>
    </source>
</evidence>
<comment type="caution">
    <text evidence="2">The sequence shown here is derived from an EMBL/GenBank/DDBJ whole genome shotgun (WGS) entry which is preliminary data.</text>
</comment>
<sequence length="35" mass="3617">MKALIKKECKPEGGSMEHGGKSAMLSGQSGKAILN</sequence>
<name>B9XA40_PEDPL</name>
<feature type="region of interest" description="Disordered" evidence="1">
    <location>
        <begin position="1"/>
        <end position="35"/>
    </location>
</feature>
<protein>
    <submittedName>
        <fullName evidence="2">Uncharacterized protein</fullName>
    </submittedName>
</protein>
<proteinExistence type="predicted"/>
<organism evidence="2 3">
    <name type="scientific">Pedosphaera parvula (strain Ellin514)</name>
    <dbReference type="NCBI Taxonomy" id="320771"/>
    <lineage>
        <taxon>Bacteria</taxon>
        <taxon>Pseudomonadati</taxon>
        <taxon>Verrucomicrobiota</taxon>
        <taxon>Pedosphaerae</taxon>
        <taxon>Pedosphaerales</taxon>
        <taxon>Pedosphaeraceae</taxon>
        <taxon>Pedosphaera</taxon>
    </lineage>
</organism>
<feature type="compositionally biased region" description="Basic and acidic residues" evidence="1">
    <location>
        <begin position="1"/>
        <end position="11"/>
    </location>
</feature>
<keyword evidence="3" id="KW-1185">Reference proteome</keyword>
<evidence type="ECO:0000256" key="1">
    <source>
        <dbReference type="SAM" id="MobiDB-lite"/>
    </source>
</evidence>
<evidence type="ECO:0000313" key="2">
    <source>
        <dbReference type="EMBL" id="EEF63381.1"/>
    </source>
</evidence>
<dbReference type="AlphaFoldDB" id="B9XA40"/>
<accession>B9XA40</accession>
<dbReference type="STRING" id="320771.Cflav_PD6016"/>
<dbReference type="Proteomes" id="UP000003688">
    <property type="component" value="Unassembled WGS sequence"/>
</dbReference>
<reference evidence="2 3" key="1">
    <citation type="journal article" date="2011" name="J. Bacteriol.">
        <title>Genome sequence of 'Pedosphaera parvula' Ellin514, an aerobic Verrucomicrobial isolate from pasture soil.</title>
        <authorList>
            <person name="Kant R."/>
            <person name="van Passel M.W."/>
            <person name="Sangwan P."/>
            <person name="Palva A."/>
            <person name="Lucas S."/>
            <person name="Copeland A."/>
            <person name="Lapidus A."/>
            <person name="Glavina Del Rio T."/>
            <person name="Dalin E."/>
            <person name="Tice H."/>
            <person name="Bruce D."/>
            <person name="Goodwin L."/>
            <person name="Pitluck S."/>
            <person name="Chertkov O."/>
            <person name="Larimer F.W."/>
            <person name="Land M.L."/>
            <person name="Hauser L."/>
            <person name="Brettin T.S."/>
            <person name="Detter J.C."/>
            <person name="Han S."/>
            <person name="de Vos W.M."/>
            <person name="Janssen P.H."/>
            <person name="Smidt H."/>
        </authorList>
    </citation>
    <scope>NUCLEOTIDE SEQUENCE [LARGE SCALE GENOMIC DNA]</scope>
    <source>
        <strain evidence="2 3">Ellin514</strain>
    </source>
</reference>
<gene>
    <name evidence="2" type="ORF">Cflav_PD6016</name>
</gene>
<dbReference type="EMBL" id="ABOX02000001">
    <property type="protein sequence ID" value="EEF63381.1"/>
    <property type="molecule type" value="Genomic_DNA"/>
</dbReference>